<name>A0ACB9ELF9_ARCLA</name>
<protein>
    <submittedName>
        <fullName evidence="1">Uncharacterized protein</fullName>
    </submittedName>
</protein>
<accession>A0ACB9ELF9</accession>
<organism evidence="1 2">
    <name type="scientific">Arctium lappa</name>
    <name type="common">Greater burdock</name>
    <name type="synonym">Lappa major</name>
    <dbReference type="NCBI Taxonomy" id="4217"/>
    <lineage>
        <taxon>Eukaryota</taxon>
        <taxon>Viridiplantae</taxon>
        <taxon>Streptophyta</taxon>
        <taxon>Embryophyta</taxon>
        <taxon>Tracheophyta</taxon>
        <taxon>Spermatophyta</taxon>
        <taxon>Magnoliopsida</taxon>
        <taxon>eudicotyledons</taxon>
        <taxon>Gunneridae</taxon>
        <taxon>Pentapetalae</taxon>
        <taxon>asterids</taxon>
        <taxon>campanulids</taxon>
        <taxon>Asterales</taxon>
        <taxon>Asteraceae</taxon>
        <taxon>Carduoideae</taxon>
        <taxon>Cardueae</taxon>
        <taxon>Arctiinae</taxon>
        <taxon>Arctium</taxon>
    </lineage>
</organism>
<reference evidence="2" key="1">
    <citation type="journal article" date="2022" name="Mol. Ecol. Resour.">
        <title>The genomes of chicory, endive, great burdock and yacon provide insights into Asteraceae palaeo-polyploidization history and plant inulin production.</title>
        <authorList>
            <person name="Fan W."/>
            <person name="Wang S."/>
            <person name="Wang H."/>
            <person name="Wang A."/>
            <person name="Jiang F."/>
            <person name="Liu H."/>
            <person name="Zhao H."/>
            <person name="Xu D."/>
            <person name="Zhang Y."/>
        </authorList>
    </citation>
    <scope>NUCLEOTIDE SEQUENCE [LARGE SCALE GENOMIC DNA]</scope>
    <source>
        <strain evidence="2">cv. Niubang</strain>
    </source>
</reference>
<sequence length="671" mass="72985">MGLPQVSSSKIAEEVTTSFGTSVQSPPHFHGVSNCDMSGMHANRVQVERSREADVSSLHRDGHVNWQKLGSTDKISTFTRKAGRNVQTAVSRIVGFESRTSSSPGLAFDGMQTDGVTSGVSSGTDDVMENSGALVRKRLLSPLNSLILPSQFDSEPLQIGGTNGSPDGSDKHLVAAFQEHKSSSIEIPKCMSPFLLSPSSYYQQCRNTGSVIFGRNSGFFTDGPLLENTDLQSLGSFSSSPGVDGIEFTPKSCNSPIAIPSRRMVSSPLSLSPLGPKFSRTSKPSGGCMAMTNDLDDNHLTLKEMELSLDGTISDILSFQGEEDSRMARKLTFEAEHVRRFEQNTPESMIEMMGDWGQDSTLGTQCSKLCRTPSGLQVRRSWIGSFEESLLSGRLASGTVSQKIDGFLAVLNITGGSFSPHPQKLPFAVTSVDGDNFLLYYSSIDLAGHLPSNKHRSQKMKRSLSIDDPQAEKSRLRVPMKGRIQLVLSNPEKTPIHTFFCNYDLSDMPAGTKTFLRQKVTLASSTPASKTGNCNKSGKLSETIDTVKTESASTGAECGKTGGGGPTKAPSVQSSPKANENSNNSGVLRYALHLRFLCPFPKKNSRMVQRCKSDLSSVPEKNSKSIGGERRFYLYNDMRVVFPQRHSDADEGKLHAEYHYPSDPKYFDISD</sequence>
<gene>
    <name evidence="1" type="ORF">L6452_07428</name>
</gene>
<proteinExistence type="predicted"/>
<evidence type="ECO:0000313" key="1">
    <source>
        <dbReference type="EMBL" id="KAI3759541.1"/>
    </source>
</evidence>
<dbReference type="EMBL" id="CM042048">
    <property type="protein sequence ID" value="KAI3759541.1"/>
    <property type="molecule type" value="Genomic_DNA"/>
</dbReference>
<evidence type="ECO:0000313" key="2">
    <source>
        <dbReference type="Proteomes" id="UP001055879"/>
    </source>
</evidence>
<dbReference type="Proteomes" id="UP001055879">
    <property type="component" value="Linkage Group LG02"/>
</dbReference>
<keyword evidence="2" id="KW-1185">Reference proteome</keyword>
<comment type="caution">
    <text evidence="1">The sequence shown here is derived from an EMBL/GenBank/DDBJ whole genome shotgun (WGS) entry which is preliminary data.</text>
</comment>
<reference evidence="1 2" key="2">
    <citation type="journal article" date="2022" name="Mol. Ecol. Resour.">
        <title>The genomes of chicory, endive, great burdock and yacon provide insights into Asteraceae paleo-polyploidization history and plant inulin production.</title>
        <authorList>
            <person name="Fan W."/>
            <person name="Wang S."/>
            <person name="Wang H."/>
            <person name="Wang A."/>
            <person name="Jiang F."/>
            <person name="Liu H."/>
            <person name="Zhao H."/>
            <person name="Xu D."/>
            <person name="Zhang Y."/>
        </authorList>
    </citation>
    <scope>NUCLEOTIDE SEQUENCE [LARGE SCALE GENOMIC DNA]</scope>
    <source>
        <strain evidence="2">cv. Niubang</strain>
    </source>
</reference>